<evidence type="ECO:0008006" key="3">
    <source>
        <dbReference type="Google" id="ProtNLM"/>
    </source>
</evidence>
<dbReference type="InterPro" id="IPR021314">
    <property type="entry name" value="DUF2911"/>
</dbReference>
<organism evidence="1 2">
    <name type="scientific">Dyadobacter luteus</name>
    <dbReference type="NCBI Taxonomy" id="2259619"/>
    <lineage>
        <taxon>Bacteria</taxon>
        <taxon>Pseudomonadati</taxon>
        <taxon>Bacteroidota</taxon>
        <taxon>Cytophagia</taxon>
        <taxon>Cytophagales</taxon>
        <taxon>Spirosomataceae</taxon>
        <taxon>Dyadobacter</taxon>
    </lineage>
</organism>
<evidence type="ECO:0000313" key="1">
    <source>
        <dbReference type="EMBL" id="REA58731.1"/>
    </source>
</evidence>
<dbReference type="AlphaFoldDB" id="A0A3D8Y833"/>
<reference evidence="1 2" key="1">
    <citation type="submission" date="2018-07" db="EMBL/GenBank/DDBJ databases">
        <title>Dyadobacter roseus sp. nov., isolated from rose rhizosphere soil.</title>
        <authorList>
            <person name="Chen L."/>
        </authorList>
    </citation>
    <scope>NUCLEOTIDE SEQUENCE [LARGE SCALE GENOMIC DNA]</scope>
    <source>
        <strain evidence="1 2">RS19</strain>
    </source>
</reference>
<dbReference type="Pfam" id="PF11138">
    <property type="entry name" value="DUF2911"/>
    <property type="match status" value="1"/>
</dbReference>
<sequence length="165" mass="18759">MAGFFGYRRYSRSLSPAASVVWEKDKLNVEVLYGRPAKKGRYIFGREKDKALVPYGKVWRTGANEATEVIFKEDVNFRGEKLNAGSYSLWTIPGPGSWIVILNSETGQWGTEYNDGKNLLKVEVPIRIHPKAQELFSIYFEEIQGGVNMVLSWDQTEAVIPIQPR</sequence>
<accession>A0A3D8Y833</accession>
<proteinExistence type="predicted"/>
<comment type="caution">
    <text evidence="1">The sequence shown here is derived from an EMBL/GenBank/DDBJ whole genome shotgun (WGS) entry which is preliminary data.</text>
</comment>
<dbReference type="OrthoDB" id="195456at2"/>
<dbReference type="RefSeq" id="WP_115832787.1">
    <property type="nucleotide sequence ID" value="NZ_QNUL01000019.1"/>
</dbReference>
<gene>
    <name evidence="1" type="ORF">DSL64_20280</name>
</gene>
<keyword evidence="2" id="KW-1185">Reference proteome</keyword>
<protein>
    <recommendedName>
        <fullName evidence="3">DUF2911 domain-containing protein</fullName>
    </recommendedName>
</protein>
<evidence type="ECO:0000313" key="2">
    <source>
        <dbReference type="Proteomes" id="UP000256373"/>
    </source>
</evidence>
<name>A0A3D8Y833_9BACT</name>
<dbReference type="Proteomes" id="UP000256373">
    <property type="component" value="Unassembled WGS sequence"/>
</dbReference>
<dbReference type="EMBL" id="QNUL01000019">
    <property type="protein sequence ID" value="REA58731.1"/>
    <property type="molecule type" value="Genomic_DNA"/>
</dbReference>